<proteinExistence type="predicted"/>
<dbReference type="InterPro" id="IPR018062">
    <property type="entry name" value="HTH_AraC-typ_CS"/>
</dbReference>
<dbReference type="PANTHER" id="PTHR43280:SF2">
    <property type="entry name" value="HTH-TYPE TRANSCRIPTIONAL REGULATOR EXSA"/>
    <property type="match status" value="1"/>
</dbReference>
<dbReference type="PROSITE" id="PS01124">
    <property type="entry name" value="HTH_ARAC_FAMILY_2"/>
    <property type="match status" value="1"/>
</dbReference>
<keyword evidence="3" id="KW-0804">Transcription</keyword>
<dbReference type="InterPro" id="IPR009057">
    <property type="entry name" value="Homeodomain-like_sf"/>
</dbReference>
<keyword evidence="1" id="KW-0805">Transcription regulation</keyword>
<name>A0A852TIU2_9BACI</name>
<accession>A0A852TIU2</accession>
<evidence type="ECO:0000256" key="2">
    <source>
        <dbReference type="ARBA" id="ARBA00023125"/>
    </source>
</evidence>
<organism evidence="5 6">
    <name type="scientific">Neobacillus niacini</name>
    <dbReference type="NCBI Taxonomy" id="86668"/>
    <lineage>
        <taxon>Bacteria</taxon>
        <taxon>Bacillati</taxon>
        <taxon>Bacillota</taxon>
        <taxon>Bacilli</taxon>
        <taxon>Bacillales</taxon>
        <taxon>Bacillaceae</taxon>
        <taxon>Neobacillus</taxon>
    </lineage>
</organism>
<dbReference type="PANTHER" id="PTHR43280">
    <property type="entry name" value="ARAC-FAMILY TRANSCRIPTIONAL REGULATOR"/>
    <property type="match status" value="1"/>
</dbReference>
<dbReference type="EMBL" id="JACCBX010000012">
    <property type="protein sequence ID" value="NYE08075.1"/>
    <property type="molecule type" value="Genomic_DNA"/>
</dbReference>
<evidence type="ECO:0000256" key="3">
    <source>
        <dbReference type="ARBA" id="ARBA00023163"/>
    </source>
</evidence>
<dbReference type="GO" id="GO:0043565">
    <property type="term" value="F:sequence-specific DNA binding"/>
    <property type="evidence" value="ECO:0007669"/>
    <property type="project" value="InterPro"/>
</dbReference>
<sequence length="306" mass="36147">MNLNELLQINPFSPYIRECDYAVRPPWYFPERRLLDYLLVYFQEGNCLFEIDGEEYHFSPGDFCFAQPGSLKVMRGLTPTVTPFAHFDMFYNPLREESFPTRAGQTDLKDYLHLIQPCLNDIDGIHIPVRLHPKDPEKFRMTMLRMVESWQNRDPLRQMEAQSLASELIVRIIYDHNGIRFSEMETLPSFNWFPSYLSLHLSESVTVEDMARRANLSVSRFREVFKKTFDMPPHKYLMHIRIQHAKELLINTEYSVEKIAEYCGFADIHHLSKTFKKMVGITPSFFRNNHNTTTNLAKSRYSENLL</sequence>
<feature type="domain" description="HTH araC/xylS-type" evidence="4">
    <location>
        <begin position="191"/>
        <end position="289"/>
    </location>
</feature>
<dbReference type="PROSITE" id="PS00041">
    <property type="entry name" value="HTH_ARAC_FAMILY_1"/>
    <property type="match status" value="1"/>
</dbReference>
<dbReference type="SMART" id="SM00342">
    <property type="entry name" value="HTH_ARAC"/>
    <property type="match status" value="1"/>
</dbReference>
<dbReference type="InterPro" id="IPR003313">
    <property type="entry name" value="AraC-bd"/>
</dbReference>
<dbReference type="Gene3D" id="1.10.10.60">
    <property type="entry name" value="Homeodomain-like"/>
    <property type="match status" value="2"/>
</dbReference>
<dbReference type="GO" id="GO:0003700">
    <property type="term" value="F:DNA-binding transcription factor activity"/>
    <property type="evidence" value="ECO:0007669"/>
    <property type="project" value="InterPro"/>
</dbReference>
<dbReference type="SUPFAM" id="SSF46689">
    <property type="entry name" value="Homeodomain-like"/>
    <property type="match status" value="2"/>
</dbReference>
<dbReference type="InterPro" id="IPR018060">
    <property type="entry name" value="HTH_AraC"/>
</dbReference>
<evidence type="ECO:0000313" key="6">
    <source>
        <dbReference type="Proteomes" id="UP000548423"/>
    </source>
</evidence>
<dbReference type="Proteomes" id="UP000548423">
    <property type="component" value="Unassembled WGS sequence"/>
</dbReference>
<dbReference type="Pfam" id="PF12833">
    <property type="entry name" value="HTH_18"/>
    <property type="match status" value="1"/>
</dbReference>
<dbReference type="AlphaFoldDB" id="A0A852TIU2"/>
<protein>
    <submittedName>
        <fullName evidence="5">AraC-like DNA-binding protein</fullName>
    </submittedName>
</protein>
<evidence type="ECO:0000259" key="4">
    <source>
        <dbReference type="PROSITE" id="PS01124"/>
    </source>
</evidence>
<comment type="caution">
    <text evidence="5">The sequence shown here is derived from an EMBL/GenBank/DDBJ whole genome shotgun (WGS) entry which is preliminary data.</text>
</comment>
<reference evidence="6" key="1">
    <citation type="submission" date="2020-07" db="EMBL/GenBank/DDBJ databases">
        <authorList>
            <person name="Partida-Martinez L."/>
            <person name="Huntemann M."/>
            <person name="Clum A."/>
            <person name="Wang J."/>
            <person name="Palaniappan K."/>
            <person name="Ritter S."/>
            <person name="Chen I.-M."/>
            <person name="Stamatis D."/>
            <person name="Reddy T."/>
            <person name="O'Malley R."/>
            <person name="Daum C."/>
            <person name="Shapiro N."/>
            <person name="Ivanova N."/>
            <person name="Kyrpides N."/>
            <person name="Woyke T."/>
        </authorList>
    </citation>
    <scope>NUCLEOTIDE SEQUENCE [LARGE SCALE GENOMIC DNA]</scope>
    <source>
        <strain evidence="6">AT2.8</strain>
    </source>
</reference>
<evidence type="ECO:0000313" key="5">
    <source>
        <dbReference type="EMBL" id="NYE08075.1"/>
    </source>
</evidence>
<reference evidence="6" key="2">
    <citation type="submission" date="2020-08" db="EMBL/GenBank/DDBJ databases">
        <title>The Agave Microbiome: Exploring the role of microbial communities in plant adaptations to desert environments.</title>
        <authorList>
            <person name="Partida-Martinez L.P."/>
        </authorList>
    </citation>
    <scope>NUCLEOTIDE SEQUENCE [LARGE SCALE GENOMIC DNA]</scope>
    <source>
        <strain evidence="6">AT2.8</strain>
    </source>
</reference>
<dbReference type="InterPro" id="IPR037923">
    <property type="entry name" value="HTH-like"/>
</dbReference>
<dbReference type="Pfam" id="PF02311">
    <property type="entry name" value="AraC_binding"/>
    <property type="match status" value="1"/>
</dbReference>
<gene>
    <name evidence="5" type="ORF">F4694_004918</name>
</gene>
<dbReference type="SUPFAM" id="SSF51215">
    <property type="entry name" value="Regulatory protein AraC"/>
    <property type="match status" value="1"/>
</dbReference>
<keyword evidence="2" id="KW-0238">DNA-binding</keyword>
<evidence type="ECO:0000256" key="1">
    <source>
        <dbReference type="ARBA" id="ARBA00023015"/>
    </source>
</evidence>